<dbReference type="Gene3D" id="2.130.10.10">
    <property type="entry name" value="YVTN repeat-like/Quinoprotein amine dehydrogenase"/>
    <property type="match status" value="2"/>
</dbReference>
<keyword evidence="2" id="KW-0677">Repeat</keyword>
<keyword evidence="1 3" id="KW-0853">WD repeat</keyword>
<evidence type="ECO:0000313" key="4">
    <source>
        <dbReference type="EMBL" id="WFD24849.1"/>
    </source>
</evidence>
<dbReference type="PANTHER" id="PTHR22847">
    <property type="entry name" value="WD40 REPEAT PROTEIN"/>
    <property type="match status" value="1"/>
</dbReference>
<dbReference type="SUPFAM" id="SSF50978">
    <property type="entry name" value="WD40 repeat-like"/>
    <property type="match status" value="1"/>
</dbReference>
<evidence type="ECO:0000256" key="2">
    <source>
        <dbReference type="ARBA" id="ARBA00022737"/>
    </source>
</evidence>
<evidence type="ECO:0000256" key="3">
    <source>
        <dbReference type="PROSITE-ProRule" id="PRU00221"/>
    </source>
</evidence>
<dbReference type="EMBL" id="CP119907">
    <property type="protein sequence ID" value="WFD24849.1"/>
    <property type="molecule type" value="Genomic_DNA"/>
</dbReference>
<dbReference type="GO" id="GO:1990234">
    <property type="term" value="C:transferase complex"/>
    <property type="evidence" value="ECO:0007669"/>
    <property type="project" value="UniProtKB-ARBA"/>
</dbReference>
<accession>A0AAF0J0E9</accession>
<evidence type="ECO:0000256" key="1">
    <source>
        <dbReference type="ARBA" id="ARBA00022574"/>
    </source>
</evidence>
<dbReference type="PANTHER" id="PTHR22847:SF637">
    <property type="entry name" value="WD REPEAT DOMAIN 5B"/>
    <property type="match status" value="1"/>
</dbReference>
<dbReference type="Pfam" id="PF00400">
    <property type="entry name" value="WD40"/>
    <property type="match status" value="3"/>
</dbReference>
<dbReference type="InterPro" id="IPR036322">
    <property type="entry name" value="WD40_repeat_dom_sf"/>
</dbReference>
<sequence>MNTAKATHLFQSDASLALGEARAAKAQRTAHGAAYGYPIWLGVGSSPLPRSNDERTLPPTRDLASLAERAAGADGGLHKVLHATLADECLFTAEAGRLARRTHLETGEALGTYAKHGGPVTGLAVIPVQPGRLLLCTASWDRQLRFYAAERPGTPFLCVDNAASDLLKALHYDATHAILCSGGSDKTVRLWDLHPMLTWAQGLSDSAWAAGPTDAPRPSIVGSYQVHTRPVVSLTSVPPAPMPATQWAPDVRDSLDGALLLWSADSMGRIVQVRFDAAHQRCLVERELDGPETNVHQLVPHWRTYDEDLYTLDVWCVSSDRTVRRFPLSAHARDTILPGRVSQAGAPVGTAPPLRTDVCLSVPVGARSVLPLATEGQVILGCADGTLQLWSVPSGTCEHVLDGHWHEVTFLGVWHRAAEPFLVSASLDGTVRRWPWSQWTSPSPAPALTSALLTAEEEAELEAFLNE</sequence>
<dbReference type="AlphaFoldDB" id="A0AAF0J0E9"/>
<evidence type="ECO:0000313" key="5">
    <source>
        <dbReference type="Proteomes" id="UP001214415"/>
    </source>
</evidence>
<reference evidence="4" key="1">
    <citation type="submission" date="2023-03" db="EMBL/GenBank/DDBJ databases">
        <title>Mating type loci evolution in Malassezia.</title>
        <authorList>
            <person name="Coelho M.A."/>
        </authorList>
    </citation>
    <scope>NUCLEOTIDE SEQUENCE</scope>
    <source>
        <strain evidence="4">CBS 12830</strain>
    </source>
</reference>
<dbReference type="PROSITE" id="PS00678">
    <property type="entry name" value="WD_REPEATS_1"/>
    <property type="match status" value="1"/>
</dbReference>
<dbReference type="InterPro" id="IPR015943">
    <property type="entry name" value="WD40/YVTN_repeat-like_dom_sf"/>
</dbReference>
<dbReference type="PRINTS" id="PR00320">
    <property type="entry name" value="GPROTEINBRPT"/>
</dbReference>
<name>A0AAF0J0E9_9BASI</name>
<keyword evidence="5" id="KW-1185">Reference proteome</keyword>
<gene>
    <name evidence="4" type="ORF">MEQU1_003555</name>
</gene>
<dbReference type="PROSITE" id="PS50082">
    <property type="entry name" value="WD_REPEATS_2"/>
    <property type="match status" value="1"/>
</dbReference>
<proteinExistence type="predicted"/>
<protein>
    <submittedName>
        <fullName evidence="4">Uncharacterized protein</fullName>
    </submittedName>
</protein>
<organism evidence="4 5">
    <name type="scientific">Malassezia equina</name>
    <dbReference type="NCBI Taxonomy" id="1381935"/>
    <lineage>
        <taxon>Eukaryota</taxon>
        <taxon>Fungi</taxon>
        <taxon>Dikarya</taxon>
        <taxon>Basidiomycota</taxon>
        <taxon>Ustilaginomycotina</taxon>
        <taxon>Malasseziomycetes</taxon>
        <taxon>Malasseziales</taxon>
        <taxon>Malasseziaceae</taxon>
        <taxon>Malassezia</taxon>
    </lineage>
</organism>
<dbReference type="InterPro" id="IPR001680">
    <property type="entry name" value="WD40_rpt"/>
</dbReference>
<feature type="repeat" description="WD" evidence="3">
    <location>
        <begin position="160"/>
        <end position="193"/>
    </location>
</feature>
<dbReference type="InterPro" id="IPR019775">
    <property type="entry name" value="WD40_repeat_CS"/>
</dbReference>
<dbReference type="SMART" id="SM00320">
    <property type="entry name" value="WD40"/>
    <property type="match status" value="4"/>
</dbReference>
<dbReference type="InterPro" id="IPR020472">
    <property type="entry name" value="WD40_PAC1"/>
</dbReference>
<dbReference type="Proteomes" id="UP001214415">
    <property type="component" value="Chromosome 8"/>
</dbReference>